<dbReference type="Gene3D" id="3.40.50.150">
    <property type="entry name" value="Vaccinia Virus protein VP39"/>
    <property type="match status" value="1"/>
</dbReference>
<keyword evidence="3" id="KW-1185">Reference proteome</keyword>
<protein>
    <submittedName>
        <fullName evidence="2">Methyltransferase domain-containing protein</fullName>
    </submittedName>
</protein>
<keyword evidence="2" id="KW-0489">Methyltransferase</keyword>
<dbReference type="GO" id="GO:0032259">
    <property type="term" value="P:methylation"/>
    <property type="evidence" value="ECO:0007669"/>
    <property type="project" value="UniProtKB-KW"/>
</dbReference>
<dbReference type="Proteomes" id="UP000199233">
    <property type="component" value="Unassembled WGS sequence"/>
</dbReference>
<reference evidence="2 3" key="1">
    <citation type="submission" date="2016-10" db="EMBL/GenBank/DDBJ databases">
        <authorList>
            <person name="de Groot N.N."/>
        </authorList>
    </citation>
    <scope>NUCLEOTIDE SEQUENCE [LARGE SCALE GENOMIC DNA]</scope>
    <source>
        <strain evidence="2 3">DSM 25927</strain>
    </source>
</reference>
<dbReference type="InterPro" id="IPR029063">
    <property type="entry name" value="SAM-dependent_MTases_sf"/>
</dbReference>
<evidence type="ECO:0000259" key="1">
    <source>
        <dbReference type="Pfam" id="PF13649"/>
    </source>
</evidence>
<name>A0A1H9KG76_9GAMM</name>
<dbReference type="GO" id="GO:0008168">
    <property type="term" value="F:methyltransferase activity"/>
    <property type="evidence" value="ECO:0007669"/>
    <property type="project" value="UniProtKB-KW"/>
</dbReference>
<dbReference type="EMBL" id="FOFS01000013">
    <property type="protein sequence ID" value="SEQ97843.1"/>
    <property type="molecule type" value="Genomic_DNA"/>
</dbReference>
<gene>
    <name evidence="2" type="ORF">SAMN04488038_11386</name>
</gene>
<evidence type="ECO:0000313" key="3">
    <source>
        <dbReference type="Proteomes" id="UP000199233"/>
    </source>
</evidence>
<keyword evidence="2" id="KW-0808">Transferase</keyword>
<proteinExistence type="predicted"/>
<feature type="domain" description="Methyltransferase" evidence="1">
    <location>
        <begin position="64"/>
        <end position="150"/>
    </location>
</feature>
<dbReference type="STRING" id="489703.SAMN04488038_11386"/>
<dbReference type="Pfam" id="PF13649">
    <property type="entry name" value="Methyltransf_25"/>
    <property type="match status" value="1"/>
</dbReference>
<dbReference type="SUPFAM" id="SSF53335">
    <property type="entry name" value="S-adenosyl-L-methionine-dependent methyltransferases"/>
    <property type="match status" value="1"/>
</dbReference>
<dbReference type="CDD" id="cd02440">
    <property type="entry name" value="AdoMet_MTases"/>
    <property type="match status" value="1"/>
</dbReference>
<dbReference type="InterPro" id="IPR041698">
    <property type="entry name" value="Methyltransf_25"/>
</dbReference>
<dbReference type="AlphaFoldDB" id="A0A1H9KG76"/>
<organism evidence="2 3">
    <name type="scientific">Solimonas aquatica</name>
    <dbReference type="NCBI Taxonomy" id="489703"/>
    <lineage>
        <taxon>Bacteria</taxon>
        <taxon>Pseudomonadati</taxon>
        <taxon>Pseudomonadota</taxon>
        <taxon>Gammaproteobacteria</taxon>
        <taxon>Nevskiales</taxon>
        <taxon>Nevskiaceae</taxon>
        <taxon>Solimonas</taxon>
    </lineage>
</organism>
<evidence type="ECO:0000313" key="2">
    <source>
        <dbReference type="EMBL" id="SEQ97843.1"/>
    </source>
</evidence>
<sequence length="223" mass="24148">MIATDFCESLMTQPDLSKAAPQLQWNQRYGEPGFAYGQAPNAYLAQTAPRYLPAGAQLFVPADGEGRNGVWLAQQGHRVSSLDASEVGVAKALALAAQRGVLIEARVGDLLAAELPERQYDAVVSIYAHLPPAQRGLLHGRFARALKPGGVLILEGFAREQLGRASGGPKDIDWLYSEAQLRAEFGAWLDFIELQTAVVELDEGPYHQGEAVVMRAVARRRAA</sequence>
<accession>A0A1H9KG76</accession>